<evidence type="ECO:0000256" key="1">
    <source>
        <dbReference type="ARBA" id="ARBA00022741"/>
    </source>
</evidence>
<dbReference type="Proteomes" id="UP000611796">
    <property type="component" value="Unassembled WGS sequence"/>
</dbReference>
<dbReference type="PROSITE" id="PS00211">
    <property type="entry name" value="ABC_TRANSPORTER_1"/>
    <property type="match status" value="1"/>
</dbReference>
<sequence>MSIIEIKNITKRFNDKIALDNINFDVNEGEIFGLIGPNGAGKSTLINIMTNLMLPNNGSIVIGGIDLIKNPVKVKSMIGLVPQELAIIEHLTPYDNLEYFGALYGLKGKLLKERVNEALEIAGLTEVKKKKVKKLSGGMKRRLNIVIAMLHHPKILILDEPTVGVDAQSRNYIFSILKNLSKEQNTTIIYTSHYMEEVENLCSKIFIIDEGREVAFGDKAYLKSLVFSNSKLILDVNNISANLIYDLKNVSGVLSVVENENSLILSVDNKFVLSKSLGVVEKNNALIIKISYEDYTLEDVFLNLTGKSLR</sequence>
<evidence type="ECO:0000259" key="3">
    <source>
        <dbReference type="PROSITE" id="PS50893"/>
    </source>
</evidence>
<dbReference type="InterPro" id="IPR003593">
    <property type="entry name" value="AAA+_ATPase"/>
</dbReference>
<dbReference type="InterPro" id="IPR027417">
    <property type="entry name" value="P-loop_NTPase"/>
</dbReference>
<dbReference type="RefSeq" id="WP_187005797.1">
    <property type="nucleotide sequence ID" value="NZ_JACRWD010000001.1"/>
</dbReference>
<name>A0ABR7K382_9FIRM</name>
<comment type="caution">
    <text evidence="4">The sequence shown here is derived from an EMBL/GenBank/DDBJ whole genome shotgun (WGS) entry which is preliminary data.</text>
</comment>
<dbReference type="Gene3D" id="3.40.50.300">
    <property type="entry name" value="P-loop containing nucleotide triphosphate hydrolases"/>
    <property type="match status" value="1"/>
</dbReference>
<organism evidence="4 5">
    <name type="scientific">Paeniclostridium hominis</name>
    <dbReference type="NCBI Taxonomy" id="2764329"/>
    <lineage>
        <taxon>Bacteria</taxon>
        <taxon>Bacillati</taxon>
        <taxon>Bacillota</taxon>
        <taxon>Clostridia</taxon>
        <taxon>Peptostreptococcales</taxon>
        <taxon>Peptostreptococcaceae</taxon>
        <taxon>Paeniclostridium</taxon>
    </lineage>
</organism>
<keyword evidence="2 4" id="KW-0067">ATP-binding</keyword>
<evidence type="ECO:0000313" key="4">
    <source>
        <dbReference type="EMBL" id="MBC6003567.1"/>
    </source>
</evidence>
<gene>
    <name evidence="4" type="ORF">H8891_07110</name>
</gene>
<keyword evidence="1" id="KW-0547">Nucleotide-binding</keyword>
<dbReference type="GO" id="GO:0005524">
    <property type="term" value="F:ATP binding"/>
    <property type="evidence" value="ECO:0007669"/>
    <property type="project" value="UniProtKB-KW"/>
</dbReference>
<feature type="domain" description="ABC transporter" evidence="3">
    <location>
        <begin position="4"/>
        <end position="235"/>
    </location>
</feature>
<dbReference type="EMBL" id="JACRWD010000001">
    <property type="protein sequence ID" value="MBC6003567.1"/>
    <property type="molecule type" value="Genomic_DNA"/>
</dbReference>
<dbReference type="PANTHER" id="PTHR43582">
    <property type="entry name" value="LINEARMYCIN RESISTANCE ATP-BINDING PROTEIN LNRL"/>
    <property type="match status" value="1"/>
</dbReference>
<evidence type="ECO:0000313" key="5">
    <source>
        <dbReference type="Proteomes" id="UP000611796"/>
    </source>
</evidence>
<dbReference type="SMART" id="SM00382">
    <property type="entry name" value="AAA"/>
    <property type="match status" value="1"/>
</dbReference>
<proteinExistence type="predicted"/>
<protein>
    <submittedName>
        <fullName evidence="4">ABC transporter ATP-binding protein</fullName>
    </submittedName>
</protein>
<dbReference type="InterPro" id="IPR017871">
    <property type="entry name" value="ABC_transporter-like_CS"/>
</dbReference>
<accession>A0ABR7K382</accession>
<dbReference type="SUPFAM" id="SSF52540">
    <property type="entry name" value="P-loop containing nucleoside triphosphate hydrolases"/>
    <property type="match status" value="1"/>
</dbReference>
<dbReference type="PROSITE" id="PS50893">
    <property type="entry name" value="ABC_TRANSPORTER_2"/>
    <property type="match status" value="1"/>
</dbReference>
<evidence type="ECO:0000256" key="2">
    <source>
        <dbReference type="ARBA" id="ARBA00022840"/>
    </source>
</evidence>
<dbReference type="Pfam" id="PF00005">
    <property type="entry name" value="ABC_tran"/>
    <property type="match status" value="1"/>
</dbReference>
<reference evidence="4 5" key="1">
    <citation type="submission" date="2020-08" db="EMBL/GenBank/DDBJ databases">
        <authorList>
            <person name="Liu C."/>
            <person name="Sun Q."/>
        </authorList>
    </citation>
    <scope>NUCLEOTIDE SEQUENCE [LARGE SCALE GENOMIC DNA]</scope>
    <source>
        <strain evidence="4 5">NSJ-45</strain>
    </source>
</reference>
<dbReference type="InterPro" id="IPR003439">
    <property type="entry name" value="ABC_transporter-like_ATP-bd"/>
</dbReference>
<keyword evidence="5" id="KW-1185">Reference proteome</keyword>
<dbReference type="PANTHER" id="PTHR43582:SF2">
    <property type="entry name" value="LINEARMYCIN RESISTANCE ATP-BINDING PROTEIN LNRL"/>
    <property type="match status" value="1"/>
</dbReference>